<evidence type="ECO:0000313" key="9">
    <source>
        <dbReference type="Proteomes" id="UP000789759"/>
    </source>
</evidence>
<evidence type="ECO:0000256" key="5">
    <source>
        <dbReference type="ARBA" id="ARBA00023136"/>
    </source>
</evidence>
<evidence type="ECO:0000313" key="8">
    <source>
        <dbReference type="EMBL" id="CAG8572298.1"/>
    </source>
</evidence>
<keyword evidence="7" id="KW-1133">Transmembrane helix</keyword>
<dbReference type="PANTHER" id="PTHR10465">
    <property type="entry name" value="TRANSMEMBRANE GTPASE FZO1"/>
    <property type="match status" value="1"/>
</dbReference>
<sequence>PRRESGTNTNTGTLKTSLCKMKIKDTSRIHVRRQFASTAQRRLGLLDAFLPISLLAYFQDAAAAGDNVSESSLASSEKNDYLFESSTEKGEKGSIVHKHDKLLKFLIGTKSILMQFRELSQEGCDILYPFTGLKNNYKYRQSSSINDQLSNNFRKRVLERLNPRRNTIDEPQYNALNIYLKNKDMKSAENIVDLDPSSISFLLNKRINQSIKKIDTLAARVSDPCLKILVIGEVKSRKKSLINALMHHRIVPMELQMERVLFCEVLNVKDNSGEEEVHAIEDIEKYNRKDPATYSIIPLANLYNTISNSTREIACIKVYCKDSRYIQATLLKDEIVDIALIDCSNFLHDAIKIRDAFMFVASSENCIVSSVKDLLSNTFDENNNLFIVLNQFDNISDKVNCKQMVTNKILEFCPSIKHDVELLHFLPTKKKPSFNVANDLHQLRESLANLVAKKIFKTKFVPAQDYLRSLVIDIGVVAEFNLYMASCESEKFERELEEDKAAYEQLCKDLDEISSKAKKYAKTTSNFIKKNTRDRAINAIVNMEQKPNIHKLDFRGVLSTLSFANNVRDAMIKEISEEISMCEKIAKRHVDICISKINSLAERLEGEFNEISLEEMYSGHTLSTYIIQIYFLEFFYFKQSRDLSTNDDRRLTIAATSKILTFANLLGVTNFLGLPKTQRWVSRLLCIAGIGLFVKYILCNMRISIIRKIALKIRDQLSQTNFVDNEAERIMMQSDVKIDLSIEYLEKRIKQTILAAQQRRLVTLTAYKGSIESAEFFKKTFRRAEIIFENLDNLRNMTEELEF</sequence>
<comment type="caution">
    <text evidence="8">The sequence shown here is derived from an EMBL/GenBank/DDBJ whole genome shotgun (WGS) entry which is preliminary data.</text>
</comment>
<dbReference type="OrthoDB" id="2365658at2759"/>
<evidence type="ECO:0000256" key="1">
    <source>
        <dbReference type="ARBA" id="ARBA00004370"/>
    </source>
</evidence>
<keyword evidence="2" id="KW-0547">Nucleotide-binding</keyword>
<evidence type="ECO:0000256" key="4">
    <source>
        <dbReference type="ARBA" id="ARBA00023134"/>
    </source>
</evidence>
<evidence type="ECO:0000256" key="3">
    <source>
        <dbReference type="ARBA" id="ARBA00022801"/>
    </source>
</evidence>
<dbReference type="InterPro" id="IPR027417">
    <property type="entry name" value="P-loop_NTPase"/>
</dbReference>
<name>A0A9N9BLK6_9GLOM</name>
<keyword evidence="5 7" id="KW-0472">Membrane</keyword>
<dbReference type="PANTHER" id="PTHR10465:SF0">
    <property type="entry name" value="SARCALUMENIN"/>
    <property type="match status" value="1"/>
</dbReference>
<keyword evidence="4" id="KW-0342">GTP-binding</keyword>
<evidence type="ECO:0000256" key="2">
    <source>
        <dbReference type="ARBA" id="ARBA00022741"/>
    </source>
</evidence>
<dbReference type="InterPro" id="IPR027094">
    <property type="entry name" value="Mitofusin_fam"/>
</dbReference>
<feature type="coiled-coil region" evidence="6">
    <location>
        <begin position="489"/>
        <end position="516"/>
    </location>
</feature>
<proteinExistence type="predicted"/>
<dbReference type="Gene3D" id="3.40.50.300">
    <property type="entry name" value="P-loop containing nucleotide triphosphate hydrolases"/>
    <property type="match status" value="1"/>
</dbReference>
<dbReference type="GO" id="GO:0051646">
    <property type="term" value="P:mitochondrion localization"/>
    <property type="evidence" value="ECO:0007669"/>
    <property type="project" value="TreeGrafter"/>
</dbReference>
<evidence type="ECO:0000256" key="6">
    <source>
        <dbReference type="SAM" id="Coils"/>
    </source>
</evidence>
<keyword evidence="7" id="KW-0812">Transmembrane</keyword>
<dbReference type="GO" id="GO:0003924">
    <property type="term" value="F:GTPase activity"/>
    <property type="evidence" value="ECO:0007669"/>
    <property type="project" value="InterPro"/>
</dbReference>
<dbReference type="GO" id="GO:0008053">
    <property type="term" value="P:mitochondrial fusion"/>
    <property type="evidence" value="ECO:0007669"/>
    <property type="project" value="TreeGrafter"/>
</dbReference>
<gene>
    <name evidence="8" type="ORF">CPELLU_LOCUS5709</name>
</gene>
<protein>
    <submittedName>
        <fullName evidence="8">3400_t:CDS:1</fullName>
    </submittedName>
</protein>
<feature type="transmembrane region" description="Helical" evidence="7">
    <location>
        <begin position="680"/>
        <end position="698"/>
    </location>
</feature>
<dbReference type="AlphaFoldDB" id="A0A9N9BLK6"/>
<organism evidence="8 9">
    <name type="scientific">Cetraspora pellucida</name>
    <dbReference type="NCBI Taxonomy" id="1433469"/>
    <lineage>
        <taxon>Eukaryota</taxon>
        <taxon>Fungi</taxon>
        <taxon>Fungi incertae sedis</taxon>
        <taxon>Mucoromycota</taxon>
        <taxon>Glomeromycotina</taxon>
        <taxon>Glomeromycetes</taxon>
        <taxon>Diversisporales</taxon>
        <taxon>Gigasporaceae</taxon>
        <taxon>Cetraspora</taxon>
    </lineage>
</organism>
<evidence type="ECO:0000256" key="7">
    <source>
        <dbReference type="SAM" id="Phobius"/>
    </source>
</evidence>
<dbReference type="GO" id="GO:0005525">
    <property type="term" value="F:GTP binding"/>
    <property type="evidence" value="ECO:0007669"/>
    <property type="project" value="UniProtKB-KW"/>
</dbReference>
<reference evidence="8" key="1">
    <citation type="submission" date="2021-06" db="EMBL/GenBank/DDBJ databases">
        <authorList>
            <person name="Kallberg Y."/>
            <person name="Tangrot J."/>
            <person name="Rosling A."/>
        </authorList>
    </citation>
    <scope>NUCLEOTIDE SEQUENCE</scope>
    <source>
        <strain evidence="8">FL966</strain>
    </source>
</reference>
<feature type="non-terminal residue" evidence="8">
    <location>
        <position position="1"/>
    </location>
</feature>
<dbReference type="EMBL" id="CAJVQA010003342">
    <property type="protein sequence ID" value="CAG8572298.1"/>
    <property type="molecule type" value="Genomic_DNA"/>
</dbReference>
<dbReference type="GO" id="GO:0005741">
    <property type="term" value="C:mitochondrial outer membrane"/>
    <property type="evidence" value="ECO:0007669"/>
    <property type="project" value="TreeGrafter"/>
</dbReference>
<dbReference type="Proteomes" id="UP000789759">
    <property type="component" value="Unassembled WGS sequence"/>
</dbReference>
<accession>A0A9N9BLK6</accession>
<keyword evidence="6" id="KW-0175">Coiled coil</keyword>
<keyword evidence="9" id="KW-1185">Reference proteome</keyword>
<dbReference type="SUPFAM" id="SSF52540">
    <property type="entry name" value="P-loop containing nucleoside triphosphate hydrolases"/>
    <property type="match status" value="1"/>
</dbReference>
<keyword evidence="3" id="KW-0378">Hydrolase</keyword>
<comment type="subcellular location">
    <subcellularLocation>
        <location evidence="1">Membrane</location>
    </subcellularLocation>
</comment>